<evidence type="ECO:0000313" key="1">
    <source>
        <dbReference type="EMBL" id="PIP33380.1"/>
    </source>
</evidence>
<dbReference type="Pfam" id="PF11950">
    <property type="entry name" value="DUF3467"/>
    <property type="match status" value="1"/>
</dbReference>
<proteinExistence type="predicted"/>
<organism evidence="1 2">
    <name type="scientific">Candidatus Falkowbacteria bacterium CG23_combo_of_CG06-09_8_20_14_all_49_15</name>
    <dbReference type="NCBI Taxonomy" id="1974572"/>
    <lineage>
        <taxon>Bacteria</taxon>
        <taxon>Candidatus Falkowiibacteriota</taxon>
    </lineage>
</organism>
<dbReference type="EMBL" id="PCSD01000111">
    <property type="protein sequence ID" value="PIP33380.1"/>
    <property type="molecule type" value="Genomic_DNA"/>
</dbReference>
<evidence type="ECO:0008006" key="3">
    <source>
        <dbReference type="Google" id="ProtNLM"/>
    </source>
</evidence>
<gene>
    <name evidence="1" type="ORF">COX22_04735</name>
</gene>
<dbReference type="Proteomes" id="UP000230729">
    <property type="component" value="Unassembled WGS sequence"/>
</dbReference>
<dbReference type="InterPro" id="IPR021857">
    <property type="entry name" value="DUF3467"/>
</dbReference>
<comment type="caution">
    <text evidence="1">The sequence shown here is derived from an EMBL/GenBank/DDBJ whole genome shotgun (WGS) entry which is preliminary data.</text>
</comment>
<dbReference type="AlphaFoldDB" id="A0A2G9ZLC3"/>
<accession>A0A2G9ZLC3</accession>
<protein>
    <recommendedName>
        <fullName evidence="3">DUF3467 domain-containing protein</fullName>
    </recommendedName>
</protein>
<sequence length="94" mass="10518">MNQGENKQEIKIADNLPGAEYANAMQINHNQDEFQLFFLNIAGLSGRVVGKIITSPGHCKKMIAALSENLRRYEERFGPIKQAPDAEREIGFKG</sequence>
<name>A0A2G9ZLC3_9BACT</name>
<evidence type="ECO:0000313" key="2">
    <source>
        <dbReference type="Proteomes" id="UP000230729"/>
    </source>
</evidence>
<reference evidence="1 2" key="1">
    <citation type="submission" date="2017-09" db="EMBL/GenBank/DDBJ databases">
        <title>Depth-based differentiation of microbial function through sediment-hosted aquifers and enrichment of novel symbionts in the deep terrestrial subsurface.</title>
        <authorList>
            <person name="Probst A.J."/>
            <person name="Ladd B."/>
            <person name="Jarett J.K."/>
            <person name="Geller-Mcgrath D.E."/>
            <person name="Sieber C.M."/>
            <person name="Emerson J.B."/>
            <person name="Anantharaman K."/>
            <person name="Thomas B.C."/>
            <person name="Malmstrom R."/>
            <person name="Stieglmeier M."/>
            <person name="Klingl A."/>
            <person name="Woyke T."/>
            <person name="Ryan C.M."/>
            <person name="Banfield J.F."/>
        </authorList>
    </citation>
    <scope>NUCLEOTIDE SEQUENCE [LARGE SCALE GENOMIC DNA]</scope>
    <source>
        <strain evidence="1">CG23_combo_of_CG06-09_8_20_14_all_49_15</strain>
    </source>
</reference>